<evidence type="ECO:0000256" key="1">
    <source>
        <dbReference type="SAM" id="Phobius"/>
    </source>
</evidence>
<protein>
    <recommendedName>
        <fullName evidence="4">Nitrate reductase gamma subunit</fullName>
    </recommendedName>
</protein>
<reference evidence="3" key="1">
    <citation type="submission" date="2018-02" db="EMBL/GenBank/DDBJ databases">
        <authorList>
            <person name="Hausmann B."/>
        </authorList>
    </citation>
    <scope>NUCLEOTIDE SEQUENCE [LARGE SCALE GENOMIC DNA]</scope>
    <source>
        <strain evidence="3">Peat soil MAG SbF1</strain>
    </source>
</reference>
<feature type="transmembrane region" description="Helical" evidence="1">
    <location>
        <begin position="160"/>
        <end position="181"/>
    </location>
</feature>
<accession>A0A2U3LBN1</accession>
<keyword evidence="1" id="KW-1133">Transmembrane helix</keyword>
<dbReference type="OrthoDB" id="9831202at2"/>
<dbReference type="Proteomes" id="UP000238916">
    <property type="component" value="Unassembled WGS sequence"/>
</dbReference>
<feature type="transmembrane region" description="Helical" evidence="1">
    <location>
        <begin position="52"/>
        <end position="72"/>
    </location>
</feature>
<dbReference type="AlphaFoldDB" id="A0A2U3LBN1"/>
<name>A0A2U3LBN1_9FIRM</name>
<keyword evidence="1" id="KW-0472">Membrane</keyword>
<evidence type="ECO:0000313" key="2">
    <source>
        <dbReference type="EMBL" id="SPF49344.1"/>
    </source>
</evidence>
<keyword evidence="1" id="KW-0812">Transmembrane</keyword>
<proteinExistence type="predicted"/>
<gene>
    <name evidence="2" type="ORF">SBF1_450009</name>
</gene>
<evidence type="ECO:0008006" key="4">
    <source>
        <dbReference type="Google" id="ProtNLM"/>
    </source>
</evidence>
<organism evidence="2 3">
    <name type="scientific">Candidatus Desulfosporosinus infrequens</name>
    <dbReference type="NCBI Taxonomy" id="2043169"/>
    <lineage>
        <taxon>Bacteria</taxon>
        <taxon>Bacillati</taxon>
        <taxon>Bacillota</taxon>
        <taxon>Clostridia</taxon>
        <taxon>Eubacteriales</taxon>
        <taxon>Desulfitobacteriaceae</taxon>
        <taxon>Desulfosporosinus</taxon>
    </lineage>
</organism>
<dbReference type="InterPro" id="IPR036197">
    <property type="entry name" value="NarG-like_sf"/>
</dbReference>
<feature type="transmembrane region" description="Helical" evidence="1">
    <location>
        <begin position="122"/>
        <end position="148"/>
    </location>
</feature>
<dbReference type="Gene3D" id="1.20.950.20">
    <property type="entry name" value="Transmembrane di-heme cytochromes, Chain C"/>
    <property type="match status" value="1"/>
</dbReference>
<dbReference type="SUPFAM" id="SSF103501">
    <property type="entry name" value="Respiratory nitrate reductase 1 gamma chain"/>
    <property type="match status" value="1"/>
</dbReference>
<dbReference type="EMBL" id="OMOF01000390">
    <property type="protein sequence ID" value="SPF49344.1"/>
    <property type="molecule type" value="Genomic_DNA"/>
</dbReference>
<feature type="transmembrane region" description="Helical" evidence="1">
    <location>
        <begin position="223"/>
        <end position="242"/>
    </location>
</feature>
<evidence type="ECO:0000313" key="3">
    <source>
        <dbReference type="Proteomes" id="UP000238916"/>
    </source>
</evidence>
<sequence>MIWALIATLLTVGISLYLILLLLAALGGLTTVPFLIPLGTSIDLGQWAKPELIDLGAAIIGTIVLILLFRFFQRWIRYSALTVNWKYIRSLGWRRIALDTWTALFQDSLLLSSVQKRSKKRWLVHGLVLYGFIFMLLATTMSAVLNYTNAPHGFWWPPRIIGNLGGLSSLIGLSIIGWRLVRDPYEDNGKTYLADIAFVFLLFLTIFTGLATEFIMYGLNATLAHGSFLLHMLLVSGLFLALPYTRFNHVLLTPFLLILTRLNRTLVEEKIVPGILEEPAPGRHHKTERLAVDCQKQIFPQDGESPVILRYYP</sequence>
<feature type="transmembrane region" description="Helical" evidence="1">
    <location>
        <begin position="193"/>
        <end position="217"/>
    </location>
</feature>